<proteinExistence type="predicted"/>
<dbReference type="AlphaFoldDB" id="A0A0L8HIR1"/>
<sequence>MHFIHILKHIHRPAYTLTYSLGCTQLSTKAYINRPTYVSHNLYSYRTHVCTCT</sequence>
<accession>A0A0L8HIR1</accession>
<reference evidence="1" key="1">
    <citation type="submission" date="2015-07" db="EMBL/GenBank/DDBJ databases">
        <title>MeaNS - Measles Nucleotide Surveillance Program.</title>
        <authorList>
            <person name="Tran T."/>
            <person name="Druce J."/>
        </authorList>
    </citation>
    <scope>NUCLEOTIDE SEQUENCE</scope>
    <source>
        <strain evidence="1">UCB-OBI-ISO-001</strain>
        <tissue evidence="1">Gonad</tissue>
    </source>
</reference>
<name>A0A0L8HIR1_OCTBM</name>
<protein>
    <submittedName>
        <fullName evidence="1">Uncharacterized protein</fullName>
    </submittedName>
</protein>
<evidence type="ECO:0000313" key="1">
    <source>
        <dbReference type="EMBL" id="KOF88660.1"/>
    </source>
</evidence>
<organism evidence="1">
    <name type="scientific">Octopus bimaculoides</name>
    <name type="common">California two-spotted octopus</name>
    <dbReference type="NCBI Taxonomy" id="37653"/>
    <lineage>
        <taxon>Eukaryota</taxon>
        <taxon>Metazoa</taxon>
        <taxon>Spiralia</taxon>
        <taxon>Lophotrochozoa</taxon>
        <taxon>Mollusca</taxon>
        <taxon>Cephalopoda</taxon>
        <taxon>Coleoidea</taxon>
        <taxon>Octopodiformes</taxon>
        <taxon>Octopoda</taxon>
        <taxon>Incirrata</taxon>
        <taxon>Octopodidae</taxon>
        <taxon>Octopus</taxon>
    </lineage>
</organism>
<gene>
    <name evidence="1" type="ORF">OCBIM_22014559mg</name>
</gene>
<dbReference type="EMBL" id="KQ418153">
    <property type="protein sequence ID" value="KOF88660.1"/>
    <property type="molecule type" value="Genomic_DNA"/>
</dbReference>